<gene>
    <name evidence="2" type="ORF">ARMSODRAFT_1026606</name>
</gene>
<dbReference type="Proteomes" id="UP000218334">
    <property type="component" value="Unassembled WGS sequence"/>
</dbReference>
<dbReference type="AlphaFoldDB" id="A0A2H3ANK6"/>
<protein>
    <submittedName>
        <fullName evidence="2">Uncharacterized protein</fullName>
    </submittedName>
</protein>
<name>A0A2H3ANK6_9AGAR</name>
<keyword evidence="3" id="KW-1185">Reference proteome</keyword>
<dbReference type="EMBL" id="KZ293487">
    <property type="protein sequence ID" value="PBK60415.1"/>
    <property type="molecule type" value="Genomic_DNA"/>
</dbReference>
<reference evidence="3" key="1">
    <citation type="journal article" date="2017" name="Nat. Ecol. Evol.">
        <title>Genome expansion and lineage-specific genetic innovations in the forest pathogenic fungi Armillaria.</title>
        <authorList>
            <person name="Sipos G."/>
            <person name="Prasanna A.N."/>
            <person name="Walter M.C."/>
            <person name="O'Connor E."/>
            <person name="Balint B."/>
            <person name="Krizsan K."/>
            <person name="Kiss B."/>
            <person name="Hess J."/>
            <person name="Varga T."/>
            <person name="Slot J."/>
            <person name="Riley R."/>
            <person name="Boka B."/>
            <person name="Rigling D."/>
            <person name="Barry K."/>
            <person name="Lee J."/>
            <person name="Mihaltcheva S."/>
            <person name="LaButti K."/>
            <person name="Lipzen A."/>
            <person name="Waldron R."/>
            <person name="Moloney N.M."/>
            <person name="Sperisen C."/>
            <person name="Kredics L."/>
            <person name="Vagvoelgyi C."/>
            <person name="Patrignani A."/>
            <person name="Fitzpatrick D."/>
            <person name="Nagy I."/>
            <person name="Doyle S."/>
            <person name="Anderson J.B."/>
            <person name="Grigoriev I.V."/>
            <person name="Gueldener U."/>
            <person name="Muensterkoetter M."/>
            <person name="Nagy L.G."/>
        </authorList>
    </citation>
    <scope>NUCLEOTIDE SEQUENCE [LARGE SCALE GENOMIC DNA]</scope>
    <source>
        <strain evidence="3">28-4</strain>
    </source>
</reference>
<evidence type="ECO:0000313" key="3">
    <source>
        <dbReference type="Proteomes" id="UP000218334"/>
    </source>
</evidence>
<accession>A0A2H3ANK6</accession>
<proteinExistence type="predicted"/>
<sequence>MAPKSLFPSDQEEWIKKAVVEYITKTAHGKLWEHGKPAPKDNSNLSTWVESKGTELEKVFLDFYTSLDPQKLDICRKKFATKFRNAKNDKKEHLHKHFFDTYFALPFIPTSTTSATPAPAINPAIAQTDKSSLSLLNPVAAPTGHDLFIADQKATINVAVKEECNKQGLDHRHHVALFQAKCKSLYNVMSDEEKETWSTRAKEMEVGQDVYHISAAPDGVACFSNDEVTWPGISNDWMKYCTQSLPLNRPVEHRKPVPAMSATTVTFPEFTEDTSVKDLRNMVKTFLEKQWVTVNTEAIPWTAIEADRQSHINTELPPNLSLGDPETLSKGNIIDLVDYFKGRIVNVFLLKAASPSSKDGEPENLPTKPTKPTAPRSLLGGLNSSVDTLWQKITGGGNAPPLIRRLRVHT</sequence>
<feature type="region of interest" description="Disordered" evidence="1">
    <location>
        <begin position="355"/>
        <end position="378"/>
    </location>
</feature>
<evidence type="ECO:0000313" key="2">
    <source>
        <dbReference type="EMBL" id="PBK60415.1"/>
    </source>
</evidence>
<organism evidence="2 3">
    <name type="scientific">Armillaria solidipes</name>
    <dbReference type="NCBI Taxonomy" id="1076256"/>
    <lineage>
        <taxon>Eukaryota</taxon>
        <taxon>Fungi</taxon>
        <taxon>Dikarya</taxon>
        <taxon>Basidiomycota</taxon>
        <taxon>Agaricomycotina</taxon>
        <taxon>Agaricomycetes</taxon>
        <taxon>Agaricomycetidae</taxon>
        <taxon>Agaricales</taxon>
        <taxon>Marasmiineae</taxon>
        <taxon>Physalacriaceae</taxon>
        <taxon>Armillaria</taxon>
    </lineage>
</organism>
<evidence type="ECO:0000256" key="1">
    <source>
        <dbReference type="SAM" id="MobiDB-lite"/>
    </source>
</evidence>
<dbReference type="STRING" id="1076256.A0A2H3ANK6"/>